<accession>A0AA47M436</accession>
<organism evidence="2 3">
    <name type="scientific">Merluccius polli</name>
    <name type="common">Benguela hake</name>
    <name type="synonym">Merluccius cadenati</name>
    <dbReference type="NCBI Taxonomy" id="89951"/>
    <lineage>
        <taxon>Eukaryota</taxon>
        <taxon>Metazoa</taxon>
        <taxon>Chordata</taxon>
        <taxon>Craniata</taxon>
        <taxon>Vertebrata</taxon>
        <taxon>Euteleostomi</taxon>
        <taxon>Actinopterygii</taxon>
        <taxon>Neopterygii</taxon>
        <taxon>Teleostei</taxon>
        <taxon>Neoteleostei</taxon>
        <taxon>Acanthomorphata</taxon>
        <taxon>Zeiogadaria</taxon>
        <taxon>Gadariae</taxon>
        <taxon>Gadiformes</taxon>
        <taxon>Gadoidei</taxon>
        <taxon>Merlucciidae</taxon>
        <taxon>Merluccius</taxon>
    </lineage>
</organism>
<keyword evidence="3" id="KW-1185">Reference proteome</keyword>
<gene>
    <name evidence="2" type="ORF">N1851_031201</name>
</gene>
<dbReference type="AlphaFoldDB" id="A0AA47M436"/>
<name>A0AA47M436_MERPO</name>
<dbReference type="Proteomes" id="UP001174136">
    <property type="component" value="Unassembled WGS sequence"/>
</dbReference>
<evidence type="ECO:0000313" key="3">
    <source>
        <dbReference type="Proteomes" id="UP001174136"/>
    </source>
</evidence>
<sequence length="94" mass="10225">MSKFCEEKLNCEVYSWTHPTLLHMKSKNKATPKEESSEDGEKQSVISGFVDTANKICSSTGAGDTDSMLAIVPVQVKTEKGNKVVTSLFAPKSL</sequence>
<proteinExistence type="predicted"/>
<feature type="region of interest" description="Disordered" evidence="1">
    <location>
        <begin position="24"/>
        <end position="44"/>
    </location>
</feature>
<protein>
    <submittedName>
        <fullName evidence="2">Uncharacterized protein</fullName>
    </submittedName>
</protein>
<evidence type="ECO:0000256" key="1">
    <source>
        <dbReference type="SAM" id="MobiDB-lite"/>
    </source>
</evidence>
<comment type="caution">
    <text evidence="2">The sequence shown here is derived from an EMBL/GenBank/DDBJ whole genome shotgun (WGS) entry which is preliminary data.</text>
</comment>
<feature type="compositionally biased region" description="Basic and acidic residues" evidence="1">
    <location>
        <begin position="31"/>
        <end position="42"/>
    </location>
</feature>
<reference evidence="2" key="1">
    <citation type="journal article" date="2023" name="Front. Mar. Sci.">
        <title>A new Merluccius polli reference genome to investigate the effects of global change in West African waters.</title>
        <authorList>
            <person name="Mateo J.L."/>
            <person name="Blanco-Fernandez C."/>
            <person name="Garcia-Vazquez E."/>
            <person name="Machado-Schiaffino G."/>
        </authorList>
    </citation>
    <scope>NUCLEOTIDE SEQUENCE</scope>
    <source>
        <strain evidence="2">C29</strain>
        <tissue evidence="2">Fin</tissue>
    </source>
</reference>
<dbReference type="EMBL" id="JAOPHQ010005998">
    <property type="protein sequence ID" value="KAK0133287.1"/>
    <property type="molecule type" value="Genomic_DNA"/>
</dbReference>
<evidence type="ECO:0000313" key="2">
    <source>
        <dbReference type="EMBL" id="KAK0133287.1"/>
    </source>
</evidence>